<dbReference type="EMBL" id="JAYWIO010000007">
    <property type="protein sequence ID" value="KAK7251563.1"/>
    <property type="molecule type" value="Genomic_DNA"/>
</dbReference>
<evidence type="ECO:0000313" key="2">
    <source>
        <dbReference type="Proteomes" id="UP001372338"/>
    </source>
</evidence>
<name>A0AAN9EF37_CROPI</name>
<gene>
    <name evidence="1" type="ORF">RIF29_34866</name>
</gene>
<keyword evidence="2" id="KW-1185">Reference proteome</keyword>
<dbReference type="Proteomes" id="UP001372338">
    <property type="component" value="Unassembled WGS sequence"/>
</dbReference>
<sequence>MDSLVDKTFLFKVSVRVGSTSHSLPFYSIRRISEVKTNDMFQLLLDDSSTNKAVYSPIFSAVDPRDISSHAHKPSSPIVRVRSKDPNAQLLKGKDVCFQEPFNDIRRNLITHFDSASNTCNASSADMAKEDSSTDCALHADCSIPSDNCDPQHVLHNFLSTP</sequence>
<evidence type="ECO:0000313" key="1">
    <source>
        <dbReference type="EMBL" id="KAK7251563.1"/>
    </source>
</evidence>
<organism evidence="1 2">
    <name type="scientific">Crotalaria pallida</name>
    <name type="common">Smooth rattlebox</name>
    <name type="synonym">Crotalaria striata</name>
    <dbReference type="NCBI Taxonomy" id="3830"/>
    <lineage>
        <taxon>Eukaryota</taxon>
        <taxon>Viridiplantae</taxon>
        <taxon>Streptophyta</taxon>
        <taxon>Embryophyta</taxon>
        <taxon>Tracheophyta</taxon>
        <taxon>Spermatophyta</taxon>
        <taxon>Magnoliopsida</taxon>
        <taxon>eudicotyledons</taxon>
        <taxon>Gunneridae</taxon>
        <taxon>Pentapetalae</taxon>
        <taxon>rosids</taxon>
        <taxon>fabids</taxon>
        <taxon>Fabales</taxon>
        <taxon>Fabaceae</taxon>
        <taxon>Papilionoideae</taxon>
        <taxon>50 kb inversion clade</taxon>
        <taxon>genistoids sensu lato</taxon>
        <taxon>core genistoids</taxon>
        <taxon>Crotalarieae</taxon>
        <taxon>Crotalaria</taxon>
    </lineage>
</organism>
<protein>
    <submittedName>
        <fullName evidence="1">Uncharacterized protein</fullName>
    </submittedName>
</protein>
<reference evidence="1 2" key="1">
    <citation type="submission" date="2024-01" db="EMBL/GenBank/DDBJ databases">
        <title>The genomes of 5 underutilized Papilionoideae crops provide insights into root nodulation and disease resistanc.</title>
        <authorList>
            <person name="Yuan L."/>
        </authorList>
    </citation>
    <scope>NUCLEOTIDE SEQUENCE [LARGE SCALE GENOMIC DNA]</scope>
    <source>
        <strain evidence="1">ZHUSHIDOU_FW_LH</strain>
        <tissue evidence="1">Leaf</tissue>
    </source>
</reference>
<dbReference type="AlphaFoldDB" id="A0AAN9EF37"/>
<accession>A0AAN9EF37</accession>
<proteinExistence type="predicted"/>
<comment type="caution">
    <text evidence="1">The sequence shown here is derived from an EMBL/GenBank/DDBJ whole genome shotgun (WGS) entry which is preliminary data.</text>
</comment>